<dbReference type="EMBL" id="RCHU02000010">
    <property type="protein sequence ID" value="KAL3577935.1"/>
    <property type="molecule type" value="Genomic_DNA"/>
</dbReference>
<evidence type="ECO:0000313" key="1">
    <source>
        <dbReference type="EMBL" id="KAL3577935.1"/>
    </source>
</evidence>
<gene>
    <name evidence="1" type="ORF">D5086_019439</name>
</gene>
<name>A0ACC4BHB5_POPAL</name>
<comment type="caution">
    <text evidence="1">The sequence shown here is derived from an EMBL/GenBank/DDBJ whole genome shotgun (WGS) entry which is preliminary data.</text>
</comment>
<protein>
    <submittedName>
        <fullName evidence="1">Uncharacterized protein</fullName>
    </submittedName>
</protein>
<sequence length="120" mass="13537">MPKETQEPSRRGKEMKNTERENKCSAHKAARRGGVIAGDADQSVEAKIRNVRLEFVVEENIRWLDVSVDKFSRAAFVKQEQSTQEGATENDQGSQIYSKGDFHQLFGAKTRKIVKITLLG</sequence>
<accession>A0ACC4BHB5</accession>
<reference evidence="1 2" key="1">
    <citation type="journal article" date="2024" name="Plant Biotechnol. J.">
        <title>Genome and CRISPR/Cas9 system of a widespread forest tree (Populus alba) in the world.</title>
        <authorList>
            <person name="Liu Y.J."/>
            <person name="Jiang P.F."/>
            <person name="Han X.M."/>
            <person name="Li X.Y."/>
            <person name="Wang H.M."/>
            <person name="Wang Y.J."/>
            <person name="Wang X.X."/>
            <person name="Zeng Q.Y."/>
        </authorList>
    </citation>
    <scope>NUCLEOTIDE SEQUENCE [LARGE SCALE GENOMIC DNA]</scope>
    <source>
        <strain evidence="2">cv. PAL-ZL1</strain>
    </source>
</reference>
<evidence type="ECO:0000313" key="2">
    <source>
        <dbReference type="Proteomes" id="UP000309997"/>
    </source>
</evidence>
<keyword evidence="2" id="KW-1185">Reference proteome</keyword>
<proteinExistence type="predicted"/>
<organism evidence="1 2">
    <name type="scientific">Populus alba</name>
    <name type="common">White poplar</name>
    <dbReference type="NCBI Taxonomy" id="43335"/>
    <lineage>
        <taxon>Eukaryota</taxon>
        <taxon>Viridiplantae</taxon>
        <taxon>Streptophyta</taxon>
        <taxon>Embryophyta</taxon>
        <taxon>Tracheophyta</taxon>
        <taxon>Spermatophyta</taxon>
        <taxon>Magnoliopsida</taxon>
        <taxon>eudicotyledons</taxon>
        <taxon>Gunneridae</taxon>
        <taxon>Pentapetalae</taxon>
        <taxon>rosids</taxon>
        <taxon>fabids</taxon>
        <taxon>Malpighiales</taxon>
        <taxon>Salicaceae</taxon>
        <taxon>Saliceae</taxon>
        <taxon>Populus</taxon>
    </lineage>
</organism>
<dbReference type="Proteomes" id="UP000309997">
    <property type="component" value="Unassembled WGS sequence"/>
</dbReference>